<feature type="domain" description="VOC" evidence="16">
    <location>
        <begin position="75"/>
        <end position="229"/>
    </location>
</feature>
<evidence type="ECO:0000256" key="15">
    <source>
        <dbReference type="ARBA" id="ARBA00023136"/>
    </source>
</evidence>
<evidence type="ECO:0000256" key="14">
    <source>
        <dbReference type="ARBA" id="ARBA00023034"/>
    </source>
</evidence>
<dbReference type="CDD" id="cd07250">
    <property type="entry name" value="HPPD_C_like"/>
    <property type="match status" value="1"/>
</dbReference>
<dbReference type="GO" id="GO:0006572">
    <property type="term" value="P:L-tyrosine catabolic process"/>
    <property type="evidence" value="ECO:0007669"/>
    <property type="project" value="TreeGrafter"/>
</dbReference>
<dbReference type="NCBIfam" id="TIGR01263">
    <property type="entry name" value="4HPPD"/>
    <property type="match status" value="1"/>
</dbReference>
<dbReference type="InterPro" id="IPR005956">
    <property type="entry name" value="4OHPhenylPyrv_dOase"/>
</dbReference>
<comment type="cofactor">
    <cofactor evidence="1">
        <name>Fe cation</name>
        <dbReference type="ChEBI" id="CHEBI:24875"/>
    </cofactor>
</comment>
<dbReference type="SUPFAM" id="SSF54593">
    <property type="entry name" value="Glyoxalase/Bleomycin resistance protein/Dihydroxybiphenyl dioxygenase"/>
    <property type="match status" value="1"/>
</dbReference>
<evidence type="ECO:0000256" key="1">
    <source>
        <dbReference type="ARBA" id="ARBA00001962"/>
    </source>
</evidence>
<evidence type="ECO:0000256" key="12">
    <source>
        <dbReference type="ARBA" id="ARBA00023002"/>
    </source>
</evidence>
<evidence type="ECO:0000256" key="3">
    <source>
        <dbReference type="ARBA" id="ARBA00004406"/>
    </source>
</evidence>
<dbReference type="CDD" id="cd08342">
    <property type="entry name" value="HPPD_N_like"/>
    <property type="match status" value="1"/>
</dbReference>
<dbReference type="InterPro" id="IPR004360">
    <property type="entry name" value="Glyas_Fos-R_dOase_dom"/>
</dbReference>
<evidence type="ECO:0000256" key="9">
    <source>
        <dbReference type="ARBA" id="ARBA00022737"/>
    </source>
</evidence>
<keyword evidence="9" id="KW-0677">Repeat</keyword>
<feature type="non-terminal residue" evidence="17">
    <location>
        <position position="1"/>
    </location>
</feature>
<gene>
    <name evidence="17" type="ORF">LCGC14_2721560</name>
</gene>
<evidence type="ECO:0000256" key="5">
    <source>
        <dbReference type="ARBA" id="ARBA00005877"/>
    </source>
</evidence>
<evidence type="ECO:0000313" key="17">
    <source>
        <dbReference type="EMBL" id="KKK90583.1"/>
    </source>
</evidence>
<keyword evidence="13" id="KW-0408">Iron</keyword>
<feature type="domain" description="VOC" evidence="16">
    <location>
        <begin position="1"/>
        <end position="48"/>
    </location>
</feature>
<dbReference type="EMBL" id="LAZR01049036">
    <property type="protein sequence ID" value="KKK90583.1"/>
    <property type="molecule type" value="Genomic_DNA"/>
</dbReference>
<dbReference type="GO" id="GO:0005789">
    <property type="term" value="C:endoplasmic reticulum membrane"/>
    <property type="evidence" value="ECO:0007669"/>
    <property type="project" value="UniProtKB-SubCell"/>
</dbReference>
<dbReference type="InterPro" id="IPR037523">
    <property type="entry name" value="VOC_core"/>
</dbReference>
<dbReference type="Gene3D" id="3.10.180.10">
    <property type="entry name" value="2,3-Dihydroxybiphenyl 1,2-Dioxygenase, domain 1"/>
    <property type="match status" value="2"/>
</dbReference>
<keyword evidence="12" id="KW-0560">Oxidoreductase</keyword>
<keyword evidence="8" id="KW-0479">Metal-binding</keyword>
<keyword evidence="14" id="KW-0333">Golgi apparatus</keyword>
<evidence type="ECO:0000259" key="16">
    <source>
        <dbReference type="PROSITE" id="PS51819"/>
    </source>
</evidence>
<protein>
    <recommendedName>
        <fullName evidence="16">VOC domain-containing protein</fullName>
    </recommendedName>
</protein>
<dbReference type="GO" id="GO:0003868">
    <property type="term" value="F:4-hydroxyphenylpyruvate dioxygenase activity"/>
    <property type="evidence" value="ECO:0007669"/>
    <property type="project" value="InterPro"/>
</dbReference>
<organism evidence="17">
    <name type="scientific">marine sediment metagenome</name>
    <dbReference type="NCBI Taxonomy" id="412755"/>
    <lineage>
        <taxon>unclassified sequences</taxon>
        <taxon>metagenomes</taxon>
        <taxon>ecological metagenomes</taxon>
    </lineage>
</organism>
<name>A0A0F8ZA17_9ZZZZ</name>
<keyword evidence="15" id="KW-0472">Membrane</keyword>
<keyword evidence="11" id="KW-0223">Dioxygenase</keyword>
<proteinExistence type="inferred from homology"/>
<reference evidence="17" key="1">
    <citation type="journal article" date="2015" name="Nature">
        <title>Complex archaea that bridge the gap between prokaryotes and eukaryotes.</title>
        <authorList>
            <person name="Spang A."/>
            <person name="Saw J.H."/>
            <person name="Jorgensen S.L."/>
            <person name="Zaremba-Niedzwiedzka K."/>
            <person name="Martijn J."/>
            <person name="Lind A.E."/>
            <person name="van Eijk R."/>
            <person name="Schleper C."/>
            <person name="Guy L."/>
            <person name="Ettema T.J."/>
        </authorList>
    </citation>
    <scope>NUCLEOTIDE SEQUENCE</scope>
</reference>
<comment type="caution">
    <text evidence="17">The sequence shown here is derived from an EMBL/GenBank/DDBJ whole genome shotgun (WGS) entry which is preliminary data.</text>
</comment>
<evidence type="ECO:0000256" key="10">
    <source>
        <dbReference type="ARBA" id="ARBA00022824"/>
    </source>
</evidence>
<keyword evidence="10" id="KW-0256">Endoplasmic reticulum</keyword>
<evidence type="ECO:0000256" key="4">
    <source>
        <dbReference type="ARBA" id="ARBA00004496"/>
    </source>
</evidence>
<dbReference type="PROSITE" id="PS51819">
    <property type="entry name" value="VOC"/>
    <property type="match status" value="2"/>
</dbReference>
<evidence type="ECO:0000256" key="2">
    <source>
        <dbReference type="ARBA" id="ARBA00004395"/>
    </source>
</evidence>
<dbReference type="InterPro" id="IPR041736">
    <property type="entry name" value="4OHPhenylPyrv_dOase_N"/>
</dbReference>
<dbReference type="AlphaFoldDB" id="A0A0F8ZA17"/>
<comment type="subunit">
    <text evidence="6">Homodimer.</text>
</comment>
<evidence type="ECO:0000256" key="8">
    <source>
        <dbReference type="ARBA" id="ARBA00022723"/>
    </source>
</evidence>
<comment type="similarity">
    <text evidence="5">Belongs to the 4HPPD family.</text>
</comment>
<dbReference type="GO" id="GO:0042802">
    <property type="term" value="F:identical protein binding"/>
    <property type="evidence" value="ECO:0007669"/>
    <property type="project" value="UniProtKB-ARBA"/>
</dbReference>
<sequence>DIDIAFNESVSRGAKPISPPTEMKDDWGTVRIATIGTYGDTVHKFIERGEYDGPYLPGYKEVKPIVELPDTGIERIDHIVGNVDWYQMEPTIKFYHEVFGFEKFIEFTEKDIGTNYSTLRSQVVKNYNQKVMMPINEPWTGLKMSQIEEYVQYYHGAGAQHIALHTSDILSTVKALRDRGIEFIHVPDNYYDTVSERIGPIQENFADCKKLGILLDKDQHGYLLQLFTKPIQDRPTFFFEIIQRRGCQGFGKGNFQSLFESIEREQEERGNL</sequence>
<dbReference type="PANTHER" id="PTHR11959:SF1">
    <property type="entry name" value="4-HYDROXYPHENYLPYRUVATE DIOXYGENASE"/>
    <property type="match status" value="1"/>
</dbReference>
<evidence type="ECO:0000256" key="6">
    <source>
        <dbReference type="ARBA" id="ARBA00011738"/>
    </source>
</evidence>
<dbReference type="GO" id="GO:0046872">
    <property type="term" value="F:metal ion binding"/>
    <property type="evidence" value="ECO:0007669"/>
    <property type="project" value="UniProtKB-KW"/>
</dbReference>
<evidence type="ECO:0000256" key="11">
    <source>
        <dbReference type="ARBA" id="ARBA00022964"/>
    </source>
</evidence>
<comment type="subcellular location">
    <subcellularLocation>
        <location evidence="4">Cytoplasm</location>
    </subcellularLocation>
    <subcellularLocation>
        <location evidence="3">Endoplasmic reticulum membrane</location>
        <topology evidence="3">Peripheral membrane protein</topology>
    </subcellularLocation>
    <subcellularLocation>
        <location evidence="2">Golgi apparatus membrane</location>
        <topology evidence="2">Peripheral membrane protein</topology>
    </subcellularLocation>
</comment>
<dbReference type="InterPro" id="IPR041735">
    <property type="entry name" value="4OHPhenylPyrv_dOase_C"/>
</dbReference>
<dbReference type="FunFam" id="3.10.180.10:FF:000022">
    <property type="entry name" value="4-hydroxyphenylpyruvate dioxygenase"/>
    <property type="match status" value="1"/>
</dbReference>
<dbReference type="Pfam" id="PF00903">
    <property type="entry name" value="Glyoxalase"/>
    <property type="match status" value="1"/>
</dbReference>
<keyword evidence="7" id="KW-0963">Cytoplasm</keyword>
<accession>A0A0F8ZA17</accession>
<dbReference type="GO" id="GO:0000139">
    <property type="term" value="C:Golgi membrane"/>
    <property type="evidence" value="ECO:0007669"/>
    <property type="project" value="UniProtKB-SubCell"/>
</dbReference>
<evidence type="ECO:0000256" key="7">
    <source>
        <dbReference type="ARBA" id="ARBA00022490"/>
    </source>
</evidence>
<dbReference type="InterPro" id="IPR029068">
    <property type="entry name" value="Glyas_Bleomycin-R_OHBP_Dase"/>
</dbReference>
<dbReference type="PANTHER" id="PTHR11959">
    <property type="entry name" value="4-HYDROXYPHENYLPYRUVATE DIOXYGENASE"/>
    <property type="match status" value="1"/>
</dbReference>
<evidence type="ECO:0000256" key="13">
    <source>
        <dbReference type="ARBA" id="ARBA00023004"/>
    </source>
</evidence>